<keyword evidence="4" id="KW-1185">Reference proteome</keyword>
<sequence length="235" mass="26534">MVEEITQLLYSDNETINILAQQDTLKEALSDFRIAARAVDLIEEDRIDLRIVDQTLNNTLLLTPSSMATLLRLDSRLNALVTTDEELMERTRSMYQNLFADARSYDVHTPAYSEVQTSLREAINQEMEQDYIAALESSSSLDNPIDEVAIGVLVAARNGELQYELSAWGEKIGIASRATFSRTKSQLEDEDLITTEKVPIDVGRPRYRLQLENPQLSNIPVEEIGNAARELIEDK</sequence>
<dbReference type="AlphaFoldDB" id="A0A1H3LPJ4"/>
<dbReference type="InterPro" id="IPR043859">
    <property type="entry name" value="TbsP-like_N"/>
</dbReference>
<gene>
    <name evidence="3" type="ORF">SAMN05216564_107155</name>
</gene>
<name>A0A1H3LPJ4_9EURY</name>
<reference evidence="4" key="1">
    <citation type="submission" date="2016-10" db="EMBL/GenBank/DDBJ databases">
        <authorList>
            <person name="Varghese N."/>
            <person name="Submissions S."/>
        </authorList>
    </citation>
    <scope>NUCLEOTIDE SEQUENCE [LARGE SCALE GENOMIC DNA]</scope>
    <source>
        <strain evidence="4">DC30,IBRC 10041,KCTC 4046</strain>
    </source>
</reference>
<dbReference type="Pfam" id="PF23336">
    <property type="entry name" value="HTH_TbsP_C"/>
    <property type="match status" value="1"/>
</dbReference>
<evidence type="ECO:0000313" key="3">
    <source>
        <dbReference type="EMBL" id="SDY65898.1"/>
    </source>
</evidence>
<evidence type="ECO:0000313" key="4">
    <source>
        <dbReference type="Proteomes" id="UP000199079"/>
    </source>
</evidence>
<accession>A0A1H3LPJ4</accession>
<feature type="domain" description="Transcriptional regulator TbsP-like C-terminal" evidence="2">
    <location>
        <begin position="111"/>
        <end position="228"/>
    </location>
</feature>
<dbReference type="Pfam" id="PF19138">
    <property type="entry name" value="TbsP_N"/>
    <property type="match status" value="1"/>
</dbReference>
<feature type="domain" description="Transcriptional regulator TbsP N-terminal" evidence="1">
    <location>
        <begin position="3"/>
        <end position="110"/>
    </location>
</feature>
<evidence type="ECO:0000259" key="2">
    <source>
        <dbReference type="Pfam" id="PF23336"/>
    </source>
</evidence>
<evidence type="ECO:0000259" key="1">
    <source>
        <dbReference type="Pfam" id="PF19138"/>
    </source>
</evidence>
<dbReference type="InterPro" id="IPR056163">
    <property type="entry name" value="TbsP_C"/>
</dbReference>
<organism evidence="3 4">
    <name type="scientific">Halopenitus persicus</name>
    <dbReference type="NCBI Taxonomy" id="1048396"/>
    <lineage>
        <taxon>Archaea</taxon>
        <taxon>Methanobacteriati</taxon>
        <taxon>Methanobacteriota</taxon>
        <taxon>Stenosarchaea group</taxon>
        <taxon>Halobacteria</taxon>
        <taxon>Halobacteriales</taxon>
        <taxon>Haloferacaceae</taxon>
        <taxon>Halopenitus</taxon>
    </lineage>
</organism>
<dbReference type="EMBL" id="FNPC01000007">
    <property type="protein sequence ID" value="SDY65898.1"/>
    <property type="molecule type" value="Genomic_DNA"/>
</dbReference>
<dbReference type="Proteomes" id="UP000199079">
    <property type="component" value="Unassembled WGS sequence"/>
</dbReference>
<protein>
    <submittedName>
        <fullName evidence="3">Uncharacterized protein</fullName>
    </submittedName>
</protein>
<proteinExistence type="predicted"/>